<feature type="non-terminal residue" evidence="3">
    <location>
        <position position="532"/>
    </location>
</feature>
<feature type="compositionally biased region" description="Basic and acidic residues" evidence="2">
    <location>
        <begin position="390"/>
        <end position="410"/>
    </location>
</feature>
<dbReference type="SMART" id="SM00320">
    <property type="entry name" value="WD40"/>
    <property type="match status" value="5"/>
</dbReference>
<proteinExistence type="predicted"/>
<keyword evidence="4" id="KW-1185">Reference proteome</keyword>
<dbReference type="InterPro" id="IPR001680">
    <property type="entry name" value="WD40_rpt"/>
</dbReference>
<dbReference type="Pfam" id="PF00400">
    <property type="entry name" value="WD40"/>
    <property type="match status" value="3"/>
</dbReference>
<feature type="compositionally biased region" description="Acidic residues" evidence="2">
    <location>
        <begin position="411"/>
        <end position="426"/>
    </location>
</feature>
<evidence type="ECO:0000313" key="4">
    <source>
        <dbReference type="Proteomes" id="UP001328107"/>
    </source>
</evidence>
<dbReference type="EMBL" id="BTRK01000005">
    <property type="protein sequence ID" value="GMR53868.1"/>
    <property type="molecule type" value="Genomic_DNA"/>
</dbReference>
<dbReference type="Proteomes" id="UP001328107">
    <property type="component" value="Unassembled WGS sequence"/>
</dbReference>
<feature type="compositionally biased region" description="Basic and acidic residues" evidence="2">
    <location>
        <begin position="445"/>
        <end position="459"/>
    </location>
</feature>
<comment type="caution">
    <text evidence="3">The sequence shown here is derived from an EMBL/GenBank/DDBJ whole genome shotgun (WGS) entry which is preliminary data.</text>
</comment>
<feature type="region of interest" description="Disordered" evidence="2">
    <location>
        <begin position="339"/>
        <end position="532"/>
    </location>
</feature>
<evidence type="ECO:0000256" key="2">
    <source>
        <dbReference type="SAM" id="MobiDB-lite"/>
    </source>
</evidence>
<feature type="compositionally biased region" description="Acidic residues" evidence="2">
    <location>
        <begin position="482"/>
        <end position="508"/>
    </location>
</feature>
<keyword evidence="1" id="KW-0853">WD repeat</keyword>
<dbReference type="InterPro" id="IPR036322">
    <property type="entry name" value="WD40_repeat_dom_sf"/>
</dbReference>
<sequence length="532" mass="59806">MILENRPPFDVQIVGKMPKAHGKGIVNLQFVYNGAQVALCSVGHDSIKMWTLNDMEEENIVVFTQMNEYTAWRCGVQSANTLSNASCTGVVGGDSVIYSLEADEHGPHLVSYDMGYMEVWHVVVLDPGRFITTSFSGCISEVKDGKWGKREAYAKIKSVMCMSLSPSGSLLALGGSEGSIDLVDTKTLKTVLMFEAHWTRITSLLLLSDDHLLTGGFDKYIKYFRISGGISHSLERTLCGHRGPISCLVPAPSHTEPTSFASASLNGQVILWDLYSPTPLTHIDVPHEGSISALAFSPCGQFLVSGGDDKLLAVYRVADEPLDERVPLLKSGVELMEQMEERNGGKENEEPRESREQRGRHEEEEELCLYLGAETTTRDLFGDSSDSDEGERRRGEEEERADYEYERRSGDEEDERREGVEEEMNEEEYRRREENDDEEREEEEYERREGEEYGRRANEEGEMEEQGGGYEAYGREEGGNEDREEEGGYGEEEEEEEGRGYEDGEEEGGYIPSRVKKEEPLSEGYGDSPRQD</sequence>
<evidence type="ECO:0000256" key="1">
    <source>
        <dbReference type="PROSITE-ProRule" id="PRU00221"/>
    </source>
</evidence>
<reference evidence="4" key="1">
    <citation type="submission" date="2022-10" db="EMBL/GenBank/DDBJ databases">
        <title>Genome assembly of Pristionchus species.</title>
        <authorList>
            <person name="Yoshida K."/>
            <person name="Sommer R.J."/>
        </authorList>
    </citation>
    <scope>NUCLEOTIDE SEQUENCE [LARGE SCALE GENOMIC DNA]</scope>
    <source>
        <strain evidence="4">RS5460</strain>
    </source>
</reference>
<protein>
    <recommendedName>
        <fullName evidence="5">WD40 domain-containing protein</fullName>
    </recommendedName>
</protein>
<gene>
    <name evidence="3" type="ORF">PMAYCL1PPCAC_24063</name>
</gene>
<evidence type="ECO:0000313" key="3">
    <source>
        <dbReference type="EMBL" id="GMR53868.1"/>
    </source>
</evidence>
<dbReference type="PANTHER" id="PTHR44156">
    <property type="entry name" value="SUPERNUMERARY LIMBS, ISOFORM B-RELATED"/>
    <property type="match status" value="1"/>
</dbReference>
<evidence type="ECO:0008006" key="5">
    <source>
        <dbReference type="Google" id="ProtNLM"/>
    </source>
</evidence>
<organism evidence="3 4">
    <name type="scientific">Pristionchus mayeri</name>
    <dbReference type="NCBI Taxonomy" id="1317129"/>
    <lineage>
        <taxon>Eukaryota</taxon>
        <taxon>Metazoa</taxon>
        <taxon>Ecdysozoa</taxon>
        <taxon>Nematoda</taxon>
        <taxon>Chromadorea</taxon>
        <taxon>Rhabditida</taxon>
        <taxon>Rhabditina</taxon>
        <taxon>Diplogasteromorpha</taxon>
        <taxon>Diplogasteroidea</taxon>
        <taxon>Neodiplogasteridae</taxon>
        <taxon>Pristionchus</taxon>
    </lineage>
</organism>
<dbReference type="PROSITE" id="PS50082">
    <property type="entry name" value="WD_REPEATS_2"/>
    <property type="match status" value="1"/>
</dbReference>
<feature type="repeat" description="WD" evidence="1">
    <location>
        <begin position="284"/>
        <end position="317"/>
    </location>
</feature>
<dbReference type="SUPFAM" id="SSF50978">
    <property type="entry name" value="WD40 repeat-like"/>
    <property type="match status" value="1"/>
</dbReference>
<name>A0AAN5CZH4_9BILA</name>
<dbReference type="AlphaFoldDB" id="A0AAN5CZH4"/>
<feature type="compositionally biased region" description="Acidic residues" evidence="2">
    <location>
        <begin position="435"/>
        <end position="444"/>
    </location>
</feature>
<accession>A0AAN5CZH4</accession>
<dbReference type="Gene3D" id="2.130.10.10">
    <property type="entry name" value="YVTN repeat-like/Quinoprotein amine dehydrogenase"/>
    <property type="match status" value="1"/>
</dbReference>
<feature type="compositionally biased region" description="Basic and acidic residues" evidence="2">
    <location>
        <begin position="339"/>
        <end position="362"/>
    </location>
</feature>
<dbReference type="InterPro" id="IPR053299">
    <property type="entry name" value="ASTRA_WD_repeat"/>
</dbReference>
<dbReference type="InterPro" id="IPR015943">
    <property type="entry name" value="WD40/YVTN_repeat-like_dom_sf"/>
</dbReference>